<keyword evidence="4" id="KW-1185">Reference proteome</keyword>
<feature type="compositionally biased region" description="Polar residues" evidence="2">
    <location>
        <begin position="26"/>
        <end position="35"/>
    </location>
</feature>
<proteinExistence type="predicted"/>
<feature type="region of interest" description="Disordered" evidence="2">
    <location>
        <begin position="1027"/>
        <end position="1156"/>
    </location>
</feature>
<feature type="region of interest" description="Disordered" evidence="2">
    <location>
        <begin position="824"/>
        <end position="846"/>
    </location>
</feature>
<feature type="compositionally biased region" description="Polar residues" evidence="2">
    <location>
        <begin position="834"/>
        <end position="846"/>
    </location>
</feature>
<feature type="compositionally biased region" description="Basic and acidic residues" evidence="2">
    <location>
        <begin position="13"/>
        <end position="25"/>
    </location>
</feature>
<evidence type="ECO:0000256" key="1">
    <source>
        <dbReference type="SAM" id="Coils"/>
    </source>
</evidence>
<feature type="region of interest" description="Disordered" evidence="2">
    <location>
        <begin position="1"/>
        <end position="35"/>
    </location>
</feature>
<dbReference type="AlphaFoldDB" id="A0A9W9Z7C9"/>
<feature type="compositionally biased region" description="Basic and acidic residues" evidence="2">
    <location>
        <begin position="370"/>
        <end position="437"/>
    </location>
</feature>
<feature type="compositionally biased region" description="Basic and acidic residues" evidence="2">
    <location>
        <begin position="1107"/>
        <end position="1119"/>
    </location>
</feature>
<feature type="compositionally biased region" description="Basic and acidic residues" evidence="2">
    <location>
        <begin position="1027"/>
        <end position="1038"/>
    </location>
</feature>
<comment type="caution">
    <text evidence="3">The sequence shown here is derived from an EMBL/GenBank/DDBJ whole genome shotgun (WGS) entry which is preliminary data.</text>
</comment>
<evidence type="ECO:0000256" key="2">
    <source>
        <dbReference type="SAM" id="MobiDB-lite"/>
    </source>
</evidence>
<evidence type="ECO:0000313" key="3">
    <source>
        <dbReference type="EMBL" id="KAJ7376235.1"/>
    </source>
</evidence>
<feature type="compositionally biased region" description="Polar residues" evidence="2">
    <location>
        <begin position="1095"/>
        <end position="1106"/>
    </location>
</feature>
<accession>A0A9W9Z7C9</accession>
<feature type="compositionally biased region" description="Polar residues" evidence="2">
    <location>
        <begin position="1121"/>
        <end position="1130"/>
    </location>
</feature>
<dbReference type="EMBL" id="MU826406">
    <property type="protein sequence ID" value="KAJ7376235.1"/>
    <property type="molecule type" value="Genomic_DNA"/>
</dbReference>
<feature type="region of interest" description="Disordered" evidence="2">
    <location>
        <begin position="370"/>
        <end position="463"/>
    </location>
</feature>
<feature type="coiled-coil region" evidence="1">
    <location>
        <begin position="770"/>
        <end position="811"/>
    </location>
</feature>
<gene>
    <name evidence="3" type="ORF">OS493_035896</name>
</gene>
<name>A0A9W9Z7C9_9CNID</name>
<feature type="region of interest" description="Disordered" evidence="2">
    <location>
        <begin position="608"/>
        <end position="711"/>
    </location>
</feature>
<feature type="coiled-coil region" evidence="1">
    <location>
        <begin position="132"/>
        <end position="320"/>
    </location>
</feature>
<reference evidence="3" key="1">
    <citation type="submission" date="2023-01" db="EMBL/GenBank/DDBJ databases">
        <title>Genome assembly of the deep-sea coral Lophelia pertusa.</title>
        <authorList>
            <person name="Herrera S."/>
            <person name="Cordes E."/>
        </authorList>
    </citation>
    <scope>NUCLEOTIDE SEQUENCE</scope>
    <source>
        <strain evidence="3">USNM1676648</strain>
        <tissue evidence="3">Polyp</tissue>
    </source>
</reference>
<sequence length="1236" mass="144490">MYRYGSIEGGMRSSKDSGFIEHDNASQHSNESETYTEANLGKVLHLSQSTEEFRMELNENEEEALKEELLHIFERERSSLEMYFKKKMEELLRGFRGRQMEWDEASRAEKAELEKNLSMEKMEMQKNFAEEIAKLTQSFNEERQQLEEYYQEQLKDLREKLGTEQKQTGEKFAKEKIELKEKLEAEYQVMLRREVSHEKQEAMREKSEMEARFNKEKLEIERNFNLRLTEVENNLQKVTAEFETNLTQERMRIEKECQEKIRQFEERLQEERLLRLDVEKELEREKAKYFNGESSNKKEHERLRNEVDVLRLEIQEKNRINIEMKSFEETVTLRGRDGLNGKLKDDFEKLLADHKMELDKTYYREKEALDQTVQAERRQLKEENDREKDKIKSEKDEIVRTREGLRVAEQAHVDRRPQQRGDSERVRPSLENHRIEQPQHQPPPPTPPLQQRQQPNKDSVWTGASSDSYVVQHDVTGSHQQLVNHSDYHLKNDPMWQPHYHVNVEHHERQQLPSNKPGTGLIKQSEPRVNSLYHVPSENEFALRFEMNAMKSENEGLKAKVTAMEENIDLHKKYKEEAKAEMERLLKANQDNDLKIQTLTSHVEELGKKDSEKVKVKRGENEDHTHEDRASTVEKSDEHLEGKLRGLEARAVKAEKTTKEYDVKTRLPDERRREKRRQDSIDSDHEIRGQRSATRQKDKSRYESVATNDGQDSSYKAKYEAMFREKSKLLQATKEMHMKIKTLEEKQAEILHHTSHLEKSSEKSGETERLKRLVSENSSLKERTSELQNQLQRLLEKLKNEKEKAASFETEISTRPSTEIEMSTHLSTDKEITTRPSNNQSSSLHSIQGLQERLIHTGRELSGSRGDLDPDALGRIEREIFSISQVIKTQFGEGSRGDLSHRSMTEETARVAQLEVEKKELEIKLKLAGEAMNEYVTRLNDKMQDVKSMTGMSEEMVQELHTRNNSLKKSLQALEEGQQTSHLQNEQLRHQKSVLQNLIGDLCKHEEPGDLGGTSYNASSKYLESKHASKYDRSHDNEDLGGTSYNSSSKYLDSKHRSKYARGHDNEELSDTSYNASSKYLDSKHRSRGHENEELSGTSYNVSSRYLDSKHRSRSHENEELSGTSYNASSKHLDSKHRSRGHENEELSDTSYNASSRVPGPKCECKCAGSYDNRYEDVDTNMEDRYLSKDFRKIDDGEKFSRGSKGGEFSYVYEEYPSGYSKFDHREFERISASHC</sequence>
<feature type="compositionally biased region" description="Basic and acidic residues" evidence="2">
    <location>
        <begin position="1081"/>
        <end position="1093"/>
    </location>
</feature>
<feature type="coiled-coil region" evidence="1">
    <location>
        <begin position="547"/>
        <end position="595"/>
    </location>
</feature>
<dbReference type="OrthoDB" id="6022345at2759"/>
<protein>
    <submittedName>
        <fullName evidence="3">Uncharacterized protein</fullName>
    </submittedName>
</protein>
<organism evidence="3 4">
    <name type="scientific">Desmophyllum pertusum</name>
    <dbReference type="NCBI Taxonomy" id="174260"/>
    <lineage>
        <taxon>Eukaryota</taxon>
        <taxon>Metazoa</taxon>
        <taxon>Cnidaria</taxon>
        <taxon>Anthozoa</taxon>
        <taxon>Hexacorallia</taxon>
        <taxon>Scleractinia</taxon>
        <taxon>Caryophylliina</taxon>
        <taxon>Caryophylliidae</taxon>
        <taxon>Desmophyllum</taxon>
    </lineage>
</organism>
<feature type="compositionally biased region" description="Polar residues" evidence="2">
    <location>
        <begin position="1071"/>
        <end position="1080"/>
    </location>
</feature>
<feature type="coiled-coil region" evidence="1">
    <location>
        <begin position="904"/>
        <end position="931"/>
    </location>
</feature>
<feature type="compositionally biased region" description="Basic and acidic residues" evidence="2">
    <location>
        <begin position="608"/>
        <end position="702"/>
    </location>
</feature>
<dbReference type="Proteomes" id="UP001163046">
    <property type="component" value="Unassembled WGS sequence"/>
</dbReference>
<evidence type="ECO:0000313" key="4">
    <source>
        <dbReference type="Proteomes" id="UP001163046"/>
    </source>
</evidence>
<keyword evidence="1" id="KW-0175">Coiled coil</keyword>